<dbReference type="EMBL" id="JABBWE010000022">
    <property type="protein sequence ID" value="KAG1795417.1"/>
    <property type="molecule type" value="Genomic_DNA"/>
</dbReference>
<proteinExistence type="predicted"/>
<feature type="compositionally biased region" description="Low complexity" evidence="1">
    <location>
        <begin position="349"/>
        <end position="378"/>
    </location>
</feature>
<organism evidence="2 3">
    <name type="scientific">Suillus plorans</name>
    <dbReference type="NCBI Taxonomy" id="116603"/>
    <lineage>
        <taxon>Eukaryota</taxon>
        <taxon>Fungi</taxon>
        <taxon>Dikarya</taxon>
        <taxon>Basidiomycota</taxon>
        <taxon>Agaricomycotina</taxon>
        <taxon>Agaricomycetes</taxon>
        <taxon>Agaricomycetidae</taxon>
        <taxon>Boletales</taxon>
        <taxon>Suillineae</taxon>
        <taxon>Suillaceae</taxon>
        <taxon>Suillus</taxon>
    </lineage>
</organism>
<feature type="compositionally biased region" description="Low complexity" evidence="1">
    <location>
        <begin position="244"/>
        <end position="256"/>
    </location>
</feature>
<reference evidence="2" key="1">
    <citation type="journal article" date="2020" name="New Phytol.">
        <title>Comparative genomics reveals dynamic genome evolution in host specialist ectomycorrhizal fungi.</title>
        <authorList>
            <person name="Lofgren L.A."/>
            <person name="Nguyen N.H."/>
            <person name="Vilgalys R."/>
            <person name="Ruytinx J."/>
            <person name="Liao H.L."/>
            <person name="Branco S."/>
            <person name="Kuo A."/>
            <person name="LaButti K."/>
            <person name="Lipzen A."/>
            <person name="Andreopoulos W."/>
            <person name="Pangilinan J."/>
            <person name="Riley R."/>
            <person name="Hundley H."/>
            <person name="Na H."/>
            <person name="Barry K."/>
            <person name="Grigoriev I.V."/>
            <person name="Stajich J.E."/>
            <person name="Kennedy P.G."/>
        </authorList>
    </citation>
    <scope>NUCLEOTIDE SEQUENCE</scope>
    <source>
        <strain evidence="2">S12</strain>
    </source>
</reference>
<feature type="compositionally biased region" description="Polar residues" evidence="1">
    <location>
        <begin position="321"/>
        <end position="331"/>
    </location>
</feature>
<name>A0A9P7ASJ7_9AGAM</name>
<feature type="region of interest" description="Disordered" evidence="1">
    <location>
        <begin position="284"/>
        <end position="401"/>
    </location>
</feature>
<dbReference type="GeneID" id="64596526"/>
<gene>
    <name evidence="2" type="ORF">HD556DRAFT_1365334</name>
</gene>
<dbReference type="RefSeq" id="XP_041161290.1">
    <property type="nucleotide sequence ID" value="XM_041302762.1"/>
</dbReference>
<evidence type="ECO:0000256" key="1">
    <source>
        <dbReference type="SAM" id="MobiDB-lite"/>
    </source>
</evidence>
<keyword evidence="3" id="KW-1185">Reference proteome</keyword>
<protein>
    <submittedName>
        <fullName evidence="2">Uncharacterized protein</fullName>
    </submittedName>
</protein>
<dbReference type="Proteomes" id="UP000719766">
    <property type="component" value="Unassembled WGS sequence"/>
</dbReference>
<dbReference type="PROSITE" id="PS51257">
    <property type="entry name" value="PROKAR_LIPOPROTEIN"/>
    <property type="match status" value="1"/>
</dbReference>
<feature type="region of interest" description="Disordered" evidence="1">
    <location>
        <begin position="232"/>
        <end position="268"/>
    </location>
</feature>
<evidence type="ECO:0000313" key="3">
    <source>
        <dbReference type="Proteomes" id="UP000719766"/>
    </source>
</evidence>
<sequence>MQRLLFRTVTLDTCHASGVTLASCSSTFAMAAALERQSLVKLCSGETYEKAQAILRLTKVKTGVGTGYLVAHPSALPGICAYLASEELNNNEVSQKAAVASACISQNDFTKALSVVRQALDSTAKQHTRDLDYRSLIGTYHVAPAEEALEWMREAESSIPKVDMLRMRHQDSTVTCAIFYWICQIMEVQGVQEKSLCQNHGVRLPAFKSVMKALDKECDAVAGRIKYELQEMNSSGAPSKLRTRPSTSPQKSPSKSAMKARSRDVTPAKPLTLKRAVVAFSHSIDDPDDTLLPETPTKRRRVESPSKPGGSVLTPAKRTRAPQSATHSVTAFEQAVRGDSTPRHEQQKSAFSIAISSGSHSSLPGPSTPRRSRSQPSRLVEESAAMEVDEQRSEPAGPPVRKRFRPVFLDQRQWCSRDPKLAKMWDAAIEHRTGMMELYKHPFGQYRPVVTS</sequence>
<evidence type="ECO:0000313" key="2">
    <source>
        <dbReference type="EMBL" id="KAG1795417.1"/>
    </source>
</evidence>
<accession>A0A9P7ASJ7</accession>
<dbReference type="AlphaFoldDB" id="A0A9P7ASJ7"/>
<comment type="caution">
    <text evidence="2">The sequence shown here is derived from an EMBL/GenBank/DDBJ whole genome shotgun (WGS) entry which is preliminary data.</text>
</comment>
<dbReference type="OrthoDB" id="3358956at2759"/>